<feature type="chain" id="PRO_5011456291" evidence="1">
    <location>
        <begin position="25"/>
        <end position="824"/>
    </location>
</feature>
<dbReference type="Gene3D" id="2.130.10.10">
    <property type="entry name" value="YVTN repeat-like/Quinoprotein amine dehydrogenase"/>
    <property type="match status" value="1"/>
</dbReference>
<dbReference type="InterPro" id="IPR015943">
    <property type="entry name" value="WD40/YVTN_repeat-like_dom_sf"/>
</dbReference>
<evidence type="ECO:0000313" key="2">
    <source>
        <dbReference type="EMBL" id="SDW73498.1"/>
    </source>
</evidence>
<dbReference type="EMBL" id="FNMY01000002">
    <property type="protein sequence ID" value="SDW73498.1"/>
    <property type="molecule type" value="Genomic_DNA"/>
</dbReference>
<dbReference type="STRING" id="1073328.SAMN05216294_0006"/>
<proteinExistence type="predicted"/>
<accession>A0A1H2VYQ1</accession>
<name>A0A1H2VYQ1_9FLAO</name>
<keyword evidence="1" id="KW-0732">Signal</keyword>
<reference evidence="3" key="1">
    <citation type="submission" date="2016-10" db="EMBL/GenBank/DDBJ databases">
        <authorList>
            <person name="Varghese N."/>
            <person name="Submissions S."/>
        </authorList>
    </citation>
    <scope>NUCLEOTIDE SEQUENCE [LARGE SCALE GENOMIC DNA]</scope>
    <source>
        <strain evidence="3">DSM 25030</strain>
    </source>
</reference>
<dbReference type="Proteomes" id="UP000199592">
    <property type="component" value="Unassembled WGS sequence"/>
</dbReference>
<keyword evidence="3" id="KW-1185">Reference proteome</keyword>
<organism evidence="2 3">
    <name type="scientific">Flagellimonas zhangzhouensis</name>
    <dbReference type="NCBI Taxonomy" id="1073328"/>
    <lineage>
        <taxon>Bacteria</taxon>
        <taxon>Pseudomonadati</taxon>
        <taxon>Bacteroidota</taxon>
        <taxon>Flavobacteriia</taxon>
        <taxon>Flavobacteriales</taxon>
        <taxon>Flavobacteriaceae</taxon>
        <taxon>Flagellimonas</taxon>
    </lineage>
</organism>
<feature type="signal peptide" evidence="1">
    <location>
        <begin position="1"/>
        <end position="24"/>
    </location>
</feature>
<dbReference type="InterPro" id="IPR011047">
    <property type="entry name" value="Quinoprotein_ADH-like_sf"/>
</dbReference>
<sequence length="824" mass="92630">MFETSCMRFKVLFCLTAIFLASCAKEVTTKDSLLDHLPPNPALIIKVNNLTNFKSELKNNSVLKKLEDFSNIQDISGKLEGLNPLSTDTKCLLGFYEVGKDTYDFILVTPNKPGLFNVDSISNKSVESLTYENASISKYVLDDKEVYSVVEGQNLLMSSSQMLMENLVRTKTKNPTDPILSKVYQTNSPDKSATFFMNMEGNTSLLSLKEGSNSESKSFSSWVSLDFTANSDDINLSGVAMANDSTKNFINLFKGTNALVNKTPNLAPLNAEAILSYTFDDYQVFAKNQNVYLDRVKAVDSLFNTIEEVGMVYMNSSKAVLLHSYGPQGLFDYLDSQKVGSENYQGSEIMSLQEKNFITEAFTPLVSDFESNFCTILENSFVFTEDKETLQTLISNHKSTSSMSNGAVYKTAMNTLATESSVLFIADDSGINHFAEQELTSEVFEDLSNTDLKEYAFASQMVMDNGFAHFNVMASKIGKTQETNTVTPLFTLELDTDLATQPQFMKNHRTNLQEIVVQDRNNVLYLISTDGKVLWTKQLEGKIQGDMQQVDIYKNGRLQLAFCTDNQFMIVDRNGDDVPPFKMEFEGGNLNPLAIFDYDGSKNYRFVITQGRKVFMYNNQGKIVNGFTFKEASSNILGAPKHFRVGSKDYLVFKLEDETLKILHRVGSDRIKVAEKIDFSTNEVFLYKNKISVTNKTGVLHQVDTNGKLTATNFNLNKDHGMYATSNTLVFMDDNVLSIRGKKVELDLGVYSKPKIFYIYDKIYVSVTDIQNQQIYLFDSQAEPLAGFPVYGSSLIDLTDMDNDRKLELVAKDQENSLIVYKMN</sequence>
<evidence type="ECO:0000256" key="1">
    <source>
        <dbReference type="SAM" id="SignalP"/>
    </source>
</evidence>
<dbReference type="AlphaFoldDB" id="A0A1H2VYQ1"/>
<gene>
    <name evidence="2" type="ORF">SAMN04487892_2286</name>
</gene>
<protein>
    <submittedName>
        <fullName evidence="2">Uncharacterized protein</fullName>
    </submittedName>
</protein>
<dbReference type="SUPFAM" id="SSF50998">
    <property type="entry name" value="Quinoprotein alcohol dehydrogenase-like"/>
    <property type="match status" value="1"/>
</dbReference>
<evidence type="ECO:0000313" key="3">
    <source>
        <dbReference type="Proteomes" id="UP000199592"/>
    </source>
</evidence>